<dbReference type="PANTHER" id="PTHR42973">
    <property type="entry name" value="BINDING OXIDOREDUCTASE, PUTATIVE (AFU_ORTHOLOGUE AFUA_1G17690)-RELATED"/>
    <property type="match status" value="1"/>
</dbReference>
<dbReference type="OrthoDB" id="2151789at2759"/>
<dbReference type="AlphaFoldDB" id="A0A7U2ENJ8"/>
<sequence length="533" mass="56989">MKLSGGILLGASIAVASADPFEPPDFNVTDALIKNGIDVSSVPGLAGLVGRSSNNGCSVACNSLNFLFGNSSVLFEGSSAYDAFTGAYWSGQQGQVNPFCIFKPTSALQVSTTVLISRLTQCPFAAKSGGHAAFAGASSIEGGITIALDKMDSIVLSSDKKLAAIGPGNIWLRVYETLEKESLVVIGGRVQDIGVSGLTLGGGISHFANMRGWACDNVDSYEVVTASGLIITASATSHPDLYWSLRGGGNNFGVVTKFKYRTFAQGPMWGGPRLLLEPEFDAVYTAFTKIAQNSAKDVKAAQIASFGVQAGFKLCITEIEYADPTPWPAIFDEYKAIPAAQDNTTIANLSTLTRNLGGGQPTGARQTYWDWTSKLDRDFMKFSVDTLFELVSTIADAPGVLPALSFQAITVPAMQGMQQNGGNALGLDPSGGPIHIANLALKWDDPADDERMYSFSNTLWTRLRDEAAKRGLQRDFIYMNYASPWQDPIGSYGEKNKNRLKQVAGVYDPTGVFQRLAPGYFKLEGKPFGEFPA</sequence>
<keyword evidence="2" id="KW-0285">Flavoprotein</keyword>
<dbReference type="InterPro" id="IPR036318">
    <property type="entry name" value="FAD-bd_PCMH-like_sf"/>
</dbReference>
<dbReference type="Pfam" id="PF01565">
    <property type="entry name" value="FAD_binding_4"/>
    <property type="match status" value="1"/>
</dbReference>
<dbReference type="VEuPathDB" id="FungiDB:JI435_094830"/>
<feature type="chain" id="PRO_5030756417" description="FAD-binding PCMH-type domain-containing protein" evidence="5">
    <location>
        <begin position="19"/>
        <end position="533"/>
    </location>
</feature>
<proteinExistence type="inferred from homology"/>
<keyword evidence="8" id="KW-1185">Reference proteome</keyword>
<dbReference type="EMBL" id="CP069023">
    <property type="protein sequence ID" value="QRC90062.1"/>
    <property type="molecule type" value="Genomic_DNA"/>
</dbReference>
<dbReference type="InterPro" id="IPR016166">
    <property type="entry name" value="FAD-bd_PCMH"/>
</dbReference>
<dbReference type="InterPro" id="IPR016169">
    <property type="entry name" value="FAD-bd_PCMH_sub2"/>
</dbReference>
<dbReference type="SUPFAM" id="SSF56176">
    <property type="entry name" value="FAD-binding/transporter-associated domain-like"/>
    <property type="match status" value="1"/>
</dbReference>
<dbReference type="PROSITE" id="PS51387">
    <property type="entry name" value="FAD_PCMH"/>
    <property type="match status" value="1"/>
</dbReference>
<organism evidence="7 8">
    <name type="scientific">Phaeosphaeria nodorum (strain SN15 / ATCC MYA-4574 / FGSC 10173)</name>
    <name type="common">Glume blotch fungus</name>
    <name type="synonym">Parastagonospora nodorum</name>
    <dbReference type="NCBI Taxonomy" id="321614"/>
    <lineage>
        <taxon>Eukaryota</taxon>
        <taxon>Fungi</taxon>
        <taxon>Dikarya</taxon>
        <taxon>Ascomycota</taxon>
        <taxon>Pezizomycotina</taxon>
        <taxon>Dothideomycetes</taxon>
        <taxon>Pleosporomycetidae</taxon>
        <taxon>Pleosporales</taxon>
        <taxon>Pleosporineae</taxon>
        <taxon>Phaeosphaeriaceae</taxon>
        <taxon>Parastagonospora</taxon>
    </lineage>
</organism>
<dbReference type="Gene3D" id="3.30.465.10">
    <property type="match status" value="1"/>
</dbReference>
<dbReference type="InterPro" id="IPR016167">
    <property type="entry name" value="FAD-bd_PCMH_sub1"/>
</dbReference>
<evidence type="ECO:0000313" key="7">
    <source>
        <dbReference type="EMBL" id="QRC90062.1"/>
    </source>
</evidence>
<dbReference type="GO" id="GO:0016491">
    <property type="term" value="F:oxidoreductase activity"/>
    <property type="evidence" value="ECO:0007669"/>
    <property type="project" value="UniProtKB-KW"/>
</dbReference>
<comment type="similarity">
    <text evidence="1">Belongs to the oxygen-dependent FAD-linked oxidoreductase family.</text>
</comment>
<evidence type="ECO:0000256" key="1">
    <source>
        <dbReference type="ARBA" id="ARBA00005466"/>
    </source>
</evidence>
<accession>A0A7U2ENJ8</accession>
<dbReference type="PANTHER" id="PTHR42973:SF34">
    <property type="entry name" value="FAD BINDING DOMAIN PROTEIN (AFU_ORTHOLOGUE AFUA_3G02770)"/>
    <property type="match status" value="1"/>
</dbReference>
<dbReference type="GO" id="GO:0071949">
    <property type="term" value="F:FAD binding"/>
    <property type="evidence" value="ECO:0007669"/>
    <property type="project" value="InterPro"/>
</dbReference>
<keyword evidence="3" id="KW-0274">FAD</keyword>
<evidence type="ECO:0000259" key="6">
    <source>
        <dbReference type="PROSITE" id="PS51387"/>
    </source>
</evidence>
<dbReference type="Gene3D" id="3.30.43.10">
    <property type="entry name" value="Uridine Diphospho-n-acetylenolpyruvylglucosamine Reductase, domain 2"/>
    <property type="match status" value="1"/>
</dbReference>
<keyword evidence="4" id="KW-0560">Oxidoreductase</keyword>
<dbReference type="InterPro" id="IPR006094">
    <property type="entry name" value="Oxid_FAD_bind_N"/>
</dbReference>
<feature type="signal peptide" evidence="5">
    <location>
        <begin position="1"/>
        <end position="18"/>
    </location>
</feature>
<feature type="domain" description="FAD-binding PCMH-type" evidence="6">
    <location>
        <begin position="94"/>
        <end position="265"/>
    </location>
</feature>
<evidence type="ECO:0000313" key="8">
    <source>
        <dbReference type="Proteomes" id="UP000663193"/>
    </source>
</evidence>
<name>A0A7U2ENJ8_PHANO</name>
<reference evidence="8" key="1">
    <citation type="journal article" date="2021" name="BMC Genomics">
        <title>Chromosome-level genome assembly and manually-curated proteome of model necrotroph Parastagonospora nodorum Sn15 reveals a genome-wide trove of candidate effector homologs, and redundancy of virulence-related functions within an accessory chromosome.</title>
        <authorList>
            <person name="Bertazzoni S."/>
            <person name="Jones D.A.B."/>
            <person name="Phan H.T."/>
            <person name="Tan K.-C."/>
            <person name="Hane J.K."/>
        </authorList>
    </citation>
    <scope>NUCLEOTIDE SEQUENCE [LARGE SCALE GENOMIC DNA]</scope>
    <source>
        <strain evidence="8">SN15 / ATCC MYA-4574 / FGSC 10173)</strain>
    </source>
</reference>
<gene>
    <name evidence="7" type="ORF">JI435_094830</name>
</gene>
<dbReference type="Proteomes" id="UP000663193">
    <property type="component" value="Chromosome 1"/>
</dbReference>
<evidence type="ECO:0000256" key="5">
    <source>
        <dbReference type="SAM" id="SignalP"/>
    </source>
</evidence>
<dbReference type="Gene3D" id="3.40.462.20">
    <property type="match status" value="1"/>
</dbReference>
<dbReference type="InterPro" id="IPR050416">
    <property type="entry name" value="FAD-linked_Oxidoreductase"/>
</dbReference>
<evidence type="ECO:0000256" key="2">
    <source>
        <dbReference type="ARBA" id="ARBA00022630"/>
    </source>
</evidence>
<keyword evidence="5" id="KW-0732">Signal</keyword>
<evidence type="ECO:0000256" key="4">
    <source>
        <dbReference type="ARBA" id="ARBA00023002"/>
    </source>
</evidence>
<protein>
    <recommendedName>
        <fullName evidence="6">FAD-binding PCMH-type domain-containing protein</fullName>
    </recommendedName>
</protein>
<evidence type="ECO:0000256" key="3">
    <source>
        <dbReference type="ARBA" id="ARBA00022827"/>
    </source>
</evidence>